<keyword evidence="2" id="KW-1185">Reference proteome</keyword>
<evidence type="ECO:0000313" key="1">
    <source>
        <dbReference type="EMBL" id="KAB2816598.1"/>
    </source>
</evidence>
<dbReference type="InterPro" id="IPR036866">
    <property type="entry name" value="RibonucZ/Hydroxyglut_hydro"/>
</dbReference>
<name>A0A6L3ZGK0_9FLAO</name>
<evidence type="ECO:0000313" key="2">
    <source>
        <dbReference type="Proteomes" id="UP000484164"/>
    </source>
</evidence>
<dbReference type="RefSeq" id="WP_151694025.1">
    <property type="nucleotide sequence ID" value="NZ_BMGX01000001.1"/>
</dbReference>
<dbReference type="Proteomes" id="UP000484164">
    <property type="component" value="Unassembled WGS sequence"/>
</dbReference>
<accession>A0A6L3ZGK0</accession>
<dbReference type="InterPro" id="IPR052159">
    <property type="entry name" value="Competence_DNA_uptake"/>
</dbReference>
<dbReference type="SUPFAM" id="SSF56281">
    <property type="entry name" value="Metallo-hydrolase/oxidoreductase"/>
    <property type="match status" value="1"/>
</dbReference>
<protein>
    <submittedName>
        <fullName evidence="1">Uncharacterized protein</fullName>
    </submittedName>
</protein>
<dbReference type="EMBL" id="WBVQ01000002">
    <property type="protein sequence ID" value="KAB2816598.1"/>
    <property type="molecule type" value="Genomic_DNA"/>
</dbReference>
<sequence length="462" mass="50833">MAHGKMDVYVVDVGQGQSTFVAIYDSSNTKITNTLLFDCGSDKGSSEVYINLDTIAAMVLSMDKPIIDCMVFSHSDKDHISLTKYLLDKINETKKPLVKKVWYGGCWDNYTKYGFNILDYMSEEGFCDMLNIDKTCGNFTNYIKTTDAYDGCLWKTSSEQIVIFAIASNVISDDPDWDEDEDVGTQSNAEEKNRVSIVCALYYGNTCFVICGDATNKTMAAIGGLMTGSSKFSNNIMTTLPHHGSRATGFAVKSSDAASSGAIAVVDTFAACVKSKTITISAYEKHHHPSLELINHFIPTVTTPIIRDPRLNEANSHRVTAYFDQDLTNSSGMTLVPRQVYSFETRINTFSTRYFDGYGTVSYQIGTSQVNASSGVDSSVMAINGFASWLFSVPSASDQALICGMANMSSAPFTAAATSGVAAPQLQDKQPVPKVRIRRKEVRPYRTIETRNSNQRVMQFQH</sequence>
<dbReference type="OrthoDB" id="7020662at2"/>
<proteinExistence type="predicted"/>
<dbReference type="PANTHER" id="PTHR30619">
    <property type="entry name" value="DNA INTERNALIZATION/COMPETENCE PROTEIN COMEC/REC2"/>
    <property type="match status" value="1"/>
</dbReference>
<dbReference type="PANTHER" id="PTHR30619:SF1">
    <property type="entry name" value="RECOMBINATION PROTEIN 2"/>
    <property type="match status" value="1"/>
</dbReference>
<organism evidence="1 2">
    <name type="scientific">Phaeocystidibacter marisrubri</name>
    <dbReference type="NCBI Taxonomy" id="1577780"/>
    <lineage>
        <taxon>Bacteria</taxon>
        <taxon>Pseudomonadati</taxon>
        <taxon>Bacteroidota</taxon>
        <taxon>Flavobacteriia</taxon>
        <taxon>Flavobacteriales</taxon>
        <taxon>Phaeocystidibacteraceae</taxon>
        <taxon>Phaeocystidibacter</taxon>
    </lineage>
</organism>
<dbReference type="AlphaFoldDB" id="A0A6L3ZGK0"/>
<comment type="caution">
    <text evidence="1">The sequence shown here is derived from an EMBL/GenBank/DDBJ whole genome shotgun (WGS) entry which is preliminary data.</text>
</comment>
<gene>
    <name evidence="1" type="ORF">F8C82_13025</name>
</gene>
<dbReference type="Gene3D" id="3.60.15.10">
    <property type="entry name" value="Ribonuclease Z/Hydroxyacylglutathione hydrolase-like"/>
    <property type="match status" value="1"/>
</dbReference>
<reference evidence="1 2" key="1">
    <citation type="submission" date="2019-10" db="EMBL/GenBank/DDBJ databases">
        <title>Genome sequence of Phaeocystidibacter marisrubri JCM30614 (type strain).</title>
        <authorList>
            <person name="Bowman J.P."/>
        </authorList>
    </citation>
    <scope>NUCLEOTIDE SEQUENCE [LARGE SCALE GENOMIC DNA]</scope>
    <source>
        <strain evidence="1 2">JCM 30614</strain>
    </source>
</reference>